<evidence type="ECO:0000256" key="6">
    <source>
        <dbReference type="ARBA" id="ARBA00022946"/>
    </source>
</evidence>
<protein>
    <recommendedName>
        <fullName evidence="3">acetyl-CoA C-acetyltransferase</fullName>
        <ecNumber evidence="3">2.3.1.9</ecNumber>
    </recommendedName>
</protein>
<organism evidence="12 13">
    <name type="scientific">Flavobacterium sediminilitoris</name>
    <dbReference type="NCBI Taxonomy" id="2024526"/>
    <lineage>
        <taxon>Bacteria</taxon>
        <taxon>Pseudomonadati</taxon>
        <taxon>Bacteroidota</taxon>
        <taxon>Flavobacteriia</taxon>
        <taxon>Flavobacteriales</taxon>
        <taxon>Flavobacteriaceae</taxon>
        <taxon>Flavobacterium</taxon>
    </lineage>
</organism>
<gene>
    <name evidence="12" type="ORF">LXD69_15345</name>
</gene>
<dbReference type="Gene3D" id="3.40.47.10">
    <property type="match status" value="1"/>
</dbReference>
<comment type="subunit">
    <text evidence="2">Homotetramer.</text>
</comment>
<evidence type="ECO:0000259" key="11">
    <source>
        <dbReference type="Pfam" id="PF02803"/>
    </source>
</evidence>
<reference evidence="12" key="1">
    <citation type="submission" date="2021-12" db="EMBL/GenBank/DDBJ databases">
        <authorList>
            <person name="Cha I.-T."/>
            <person name="Lee K.-E."/>
            <person name="Park S.-J."/>
        </authorList>
    </citation>
    <scope>NUCLEOTIDE SEQUENCE</scope>
    <source>
        <strain evidence="12">YSM-43</strain>
    </source>
</reference>
<evidence type="ECO:0000256" key="1">
    <source>
        <dbReference type="ARBA" id="ARBA00010982"/>
    </source>
</evidence>
<name>A0ABY4HKN0_9FLAO</name>
<dbReference type="PROSITE" id="PS00098">
    <property type="entry name" value="THIOLASE_1"/>
    <property type="match status" value="1"/>
</dbReference>
<dbReference type="CDD" id="cd00751">
    <property type="entry name" value="thiolase"/>
    <property type="match status" value="1"/>
</dbReference>
<dbReference type="InterPro" id="IPR016039">
    <property type="entry name" value="Thiolase-like"/>
</dbReference>
<dbReference type="InterPro" id="IPR020615">
    <property type="entry name" value="Thiolase_acyl_enz_int_AS"/>
</dbReference>
<dbReference type="InterPro" id="IPR020617">
    <property type="entry name" value="Thiolase_C"/>
</dbReference>
<keyword evidence="13" id="KW-1185">Reference proteome</keyword>
<evidence type="ECO:0000256" key="7">
    <source>
        <dbReference type="ARBA" id="ARBA00022958"/>
    </source>
</evidence>
<evidence type="ECO:0000256" key="8">
    <source>
        <dbReference type="ARBA" id="ARBA00023315"/>
    </source>
</evidence>
<dbReference type="EMBL" id="CP090145">
    <property type="protein sequence ID" value="UOX33401.1"/>
    <property type="molecule type" value="Genomic_DNA"/>
</dbReference>
<dbReference type="PIRSF" id="PIRSF000429">
    <property type="entry name" value="Ac-CoA_Ac_transf"/>
    <property type="match status" value="1"/>
</dbReference>
<dbReference type="InterPro" id="IPR020613">
    <property type="entry name" value="Thiolase_CS"/>
</dbReference>
<proteinExistence type="inferred from homology"/>
<dbReference type="Pfam" id="PF00108">
    <property type="entry name" value="Thiolase_N"/>
    <property type="match status" value="1"/>
</dbReference>
<feature type="domain" description="Thiolase N-terminal" evidence="10">
    <location>
        <begin position="5"/>
        <end position="262"/>
    </location>
</feature>
<keyword evidence="6" id="KW-0809">Transit peptide</keyword>
<dbReference type="PANTHER" id="PTHR18919:SF156">
    <property type="entry name" value="ACETYL-COA ACETYLTRANSFERASE, MITOCHONDRIAL"/>
    <property type="match status" value="1"/>
</dbReference>
<evidence type="ECO:0000256" key="5">
    <source>
        <dbReference type="ARBA" id="ARBA00022723"/>
    </source>
</evidence>
<reference evidence="12" key="2">
    <citation type="submission" date="2022-04" db="EMBL/GenBank/DDBJ databases">
        <title>Complete Genome Sequence of Flavobacterium sediminilitoris YSM-43, Isolated from a Tidal Sediment.</title>
        <authorList>
            <person name="Lee P.A."/>
        </authorList>
    </citation>
    <scope>NUCLEOTIDE SEQUENCE</scope>
    <source>
        <strain evidence="12">YSM-43</strain>
    </source>
</reference>
<keyword evidence="8 9" id="KW-0012">Acyltransferase</keyword>
<dbReference type="GO" id="GO:0003988">
    <property type="term" value="F:acetyl-CoA C-acyltransferase activity"/>
    <property type="evidence" value="ECO:0007669"/>
    <property type="project" value="UniProtKB-EC"/>
</dbReference>
<dbReference type="PANTHER" id="PTHR18919">
    <property type="entry name" value="ACETYL-COA C-ACYLTRANSFERASE"/>
    <property type="match status" value="1"/>
</dbReference>
<dbReference type="PROSITE" id="PS00737">
    <property type="entry name" value="THIOLASE_2"/>
    <property type="match status" value="1"/>
</dbReference>
<dbReference type="RefSeq" id="WP_246916027.1">
    <property type="nucleotide sequence ID" value="NZ_CP090145.1"/>
</dbReference>
<evidence type="ECO:0000313" key="12">
    <source>
        <dbReference type="EMBL" id="UOX33401.1"/>
    </source>
</evidence>
<comment type="similarity">
    <text evidence="1 9">Belongs to the thiolase-like superfamily. Thiolase family.</text>
</comment>
<evidence type="ECO:0000256" key="4">
    <source>
        <dbReference type="ARBA" id="ARBA00022679"/>
    </source>
</evidence>
<evidence type="ECO:0000256" key="9">
    <source>
        <dbReference type="RuleBase" id="RU003557"/>
    </source>
</evidence>
<sequence>MNKKVVIVSAVRTPIGSFMGALSSVPATKLGATAIKGALNKINLDPKEVDEVLMGNVVQAGNGQAPARQAALFAGISDDVPCTTINKVCASGMKAVMQGAQAIMSGDADVVIAGGMENMSLIPHYVHMRNGVKFGSTSLVDGMQKDGLVDAYDNNAMGVFADLCATEHKISREEQDNYAIQSYTRSTTAWEAGKFDSEIVPVEVPQRRGDAIIVSKDEEYTNVKLEKIPALSAVFTKEGTVTAANASTINDGAAALVLMSEEKANALGLKPLAYIKSYADAAQEPKWFTTAPAKALPKALDKAGLSLSDIEYFELNEAFSVVGLANTKILGLDNDKVNVNGGAVSLGHPLGCSGARIIVTLLSVLNQNNAKLGAAAICNGGGGASAIIIEKA</sequence>
<dbReference type="InterPro" id="IPR002155">
    <property type="entry name" value="Thiolase"/>
</dbReference>
<dbReference type="Proteomes" id="UP000830454">
    <property type="component" value="Chromosome"/>
</dbReference>
<evidence type="ECO:0000256" key="3">
    <source>
        <dbReference type="ARBA" id="ARBA00012705"/>
    </source>
</evidence>
<keyword evidence="5" id="KW-0479">Metal-binding</keyword>
<evidence type="ECO:0000259" key="10">
    <source>
        <dbReference type="Pfam" id="PF00108"/>
    </source>
</evidence>
<dbReference type="EC" id="2.3.1.9" evidence="3"/>
<feature type="domain" description="Thiolase C-terminal" evidence="11">
    <location>
        <begin position="269"/>
        <end position="391"/>
    </location>
</feature>
<dbReference type="InterPro" id="IPR020610">
    <property type="entry name" value="Thiolase_AS"/>
</dbReference>
<keyword evidence="7" id="KW-0630">Potassium</keyword>
<dbReference type="SUPFAM" id="SSF53901">
    <property type="entry name" value="Thiolase-like"/>
    <property type="match status" value="2"/>
</dbReference>
<evidence type="ECO:0000313" key="13">
    <source>
        <dbReference type="Proteomes" id="UP000830454"/>
    </source>
</evidence>
<dbReference type="InterPro" id="IPR020616">
    <property type="entry name" value="Thiolase_N"/>
</dbReference>
<dbReference type="NCBIfam" id="TIGR01930">
    <property type="entry name" value="AcCoA-C-Actrans"/>
    <property type="match status" value="1"/>
</dbReference>
<dbReference type="PROSITE" id="PS00099">
    <property type="entry name" value="THIOLASE_3"/>
    <property type="match status" value="1"/>
</dbReference>
<accession>A0ABY4HKN0</accession>
<keyword evidence="4 9" id="KW-0808">Transferase</keyword>
<dbReference type="Pfam" id="PF02803">
    <property type="entry name" value="Thiolase_C"/>
    <property type="match status" value="1"/>
</dbReference>
<evidence type="ECO:0000256" key="2">
    <source>
        <dbReference type="ARBA" id="ARBA00011881"/>
    </source>
</evidence>